<dbReference type="PANTHER" id="PTHR11261">
    <property type="entry name" value="INTERPHOTORECEPTOR RETINOID-BINDING PROTEIN"/>
    <property type="match status" value="1"/>
</dbReference>
<gene>
    <name evidence="2" type="ORF">ACFOZ4_10550</name>
</gene>
<dbReference type="SUPFAM" id="SSF52096">
    <property type="entry name" value="ClpP/crotonase"/>
    <property type="match status" value="1"/>
</dbReference>
<dbReference type="EMBL" id="JBHSAY010000005">
    <property type="protein sequence ID" value="MFC4131043.1"/>
    <property type="molecule type" value="Genomic_DNA"/>
</dbReference>
<evidence type="ECO:0000313" key="2">
    <source>
        <dbReference type="EMBL" id="MFC4131043.1"/>
    </source>
</evidence>
<dbReference type="Pfam" id="PF11918">
    <property type="entry name" value="Peptidase_S41_N"/>
    <property type="match status" value="1"/>
</dbReference>
<sequence>MTTVEKFRDLLRQHYVFPEMAEKIDEILAEGVASGRYAVADEAELAALVTADAQRINGDKHLRLLYHAEELPEPADESMEAQEAAFLAEMVTFAGRTASGMHRVERLDGNVAYLDIQPRLLPAVITAEAISAAMTLVADADALIVDVRGCLGGEPSIVALLLSYLFDDEETPLTGIYDRASDSTRQWWTFATVPGRRYGGSKPVYVLIGPKTFSGGEQVAYDLKVTGRATLVGQATRGGAHPRVGVRLTPHLEASIPTARAVHPLTGTNWEGVGVAPDVEVDADAAFETALSLVRPAS</sequence>
<dbReference type="SMART" id="SM00245">
    <property type="entry name" value="TSPc"/>
    <property type="match status" value="1"/>
</dbReference>
<dbReference type="Pfam" id="PF03572">
    <property type="entry name" value="Peptidase_S41"/>
    <property type="match status" value="1"/>
</dbReference>
<evidence type="ECO:0000313" key="3">
    <source>
        <dbReference type="Proteomes" id="UP001595816"/>
    </source>
</evidence>
<organism evidence="2 3">
    <name type="scientific">Hamadaea flava</name>
    <dbReference type="NCBI Taxonomy" id="1742688"/>
    <lineage>
        <taxon>Bacteria</taxon>
        <taxon>Bacillati</taxon>
        <taxon>Actinomycetota</taxon>
        <taxon>Actinomycetes</taxon>
        <taxon>Micromonosporales</taxon>
        <taxon>Micromonosporaceae</taxon>
        <taxon>Hamadaea</taxon>
    </lineage>
</organism>
<dbReference type="RefSeq" id="WP_253756681.1">
    <property type="nucleotide sequence ID" value="NZ_JAMZDZ010000001.1"/>
</dbReference>
<dbReference type="Gene3D" id="3.90.226.10">
    <property type="entry name" value="2-enoyl-CoA Hydratase, Chain A, domain 1"/>
    <property type="match status" value="1"/>
</dbReference>
<proteinExistence type="predicted"/>
<dbReference type="PANTHER" id="PTHR11261:SF3">
    <property type="entry name" value="RETINOL-BINDING PROTEIN 3"/>
    <property type="match status" value="1"/>
</dbReference>
<protein>
    <submittedName>
        <fullName evidence="2">S41 family peptidase</fullName>
        <ecNumber evidence="2">3.4.-.-</ecNumber>
    </submittedName>
</protein>
<name>A0ABV8LL81_9ACTN</name>
<dbReference type="Proteomes" id="UP001595816">
    <property type="component" value="Unassembled WGS sequence"/>
</dbReference>
<keyword evidence="3" id="KW-1185">Reference proteome</keyword>
<feature type="domain" description="Tail specific protease" evidence="1">
    <location>
        <begin position="88"/>
        <end position="282"/>
    </location>
</feature>
<dbReference type="CDD" id="cd07563">
    <property type="entry name" value="Peptidase_S41_IRBP"/>
    <property type="match status" value="1"/>
</dbReference>
<comment type="caution">
    <text evidence="2">The sequence shown here is derived from an EMBL/GenBank/DDBJ whole genome shotgun (WGS) entry which is preliminary data.</text>
</comment>
<reference evidence="3" key="1">
    <citation type="journal article" date="2019" name="Int. J. Syst. Evol. Microbiol.">
        <title>The Global Catalogue of Microorganisms (GCM) 10K type strain sequencing project: providing services to taxonomists for standard genome sequencing and annotation.</title>
        <authorList>
            <consortium name="The Broad Institute Genomics Platform"/>
            <consortium name="The Broad Institute Genome Sequencing Center for Infectious Disease"/>
            <person name="Wu L."/>
            <person name="Ma J."/>
        </authorList>
    </citation>
    <scope>NUCLEOTIDE SEQUENCE [LARGE SCALE GENOMIC DNA]</scope>
    <source>
        <strain evidence="3">CGMCC 4.7289</strain>
    </source>
</reference>
<evidence type="ECO:0000259" key="1">
    <source>
        <dbReference type="SMART" id="SM00245"/>
    </source>
</evidence>
<dbReference type="GO" id="GO:0016787">
    <property type="term" value="F:hydrolase activity"/>
    <property type="evidence" value="ECO:0007669"/>
    <property type="project" value="UniProtKB-KW"/>
</dbReference>
<accession>A0ABV8LL81</accession>
<dbReference type="InterPro" id="IPR029045">
    <property type="entry name" value="ClpP/crotonase-like_dom_sf"/>
</dbReference>
<dbReference type="Gene3D" id="3.30.750.44">
    <property type="match status" value="1"/>
</dbReference>
<dbReference type="InterPro" id="IPR005151">
    <property type="entry name" value="Tail-specific_protease"/>
</dbReference>
<keyword evidence="2" id="KW-0378">Hydrolase</keyword>
<dbReference type="EC" id="3.4.-.-" evidence="2"/>